<feature type="region of interest" description="Disordered" evidence="2">
    <location>
        <begin position="716"/>
        <end position="757"/>
    </location>
</feature>
<protein>
    <recommendedName>
        <fullName evidence="3">C2H2-type domain-containing protein</fullName>
    </recommendedName>
</protein>
<feature type="region of interest" description="Disordered" evidence="2">
    <location>
        <begin position="530"/>
        <end position="576"/>
    </location>
</feature>
<dbReference type="AlphaFoldDB" id="A0AAU9P7G6"/>
<proteinExistence type="predicted"/>
<feature type="compositionally biased region" description="Basic and acidic residues" evidence="2">
    <location>
        <begin position="634"/>
        <end position="660"/>
    </location>
</feature>
<dbReference type="GO" id="GO:0008270">
    <property type="term" value="F:zinc ion binding"/>
    <property type="evidence" value="ECO:0007669"/>
    <property type="project" value="UniProtKB-KW"/>
</dbReference>
<feature type="compositionally biased region" description="Acidic residues" evidence="2">
    <location>
        <begin position="475"/>
        <end position="485"/>
    </location>
</feature>
<dbReference type="PANTHER" id="PTHR36055">
    <property type="entry name" value="C2H2-LIKE ZINC FINGER PROTEIN"/>
    <property type="match status" value="1"/>
</dbReference>
<feature type="region of interest" description="Disordered" evidence="2">
    <location>
        <begin position="429"/>
        <end position="485"/>
    </location>
</feature>
<feature type="compositionally biased region" description="Basic and acidic residues" evidence="2">
    <location>
        <begin position="436"/>
        <end position="452"/>
    </location>
</feature>
<dbReference type="InterPro" id="IPR029058">
    <property type="entry name" value="AB_hydrolase_fold"/>
</dbReference>
<name>A0AAU9P7G6_9ASTR</name>
<dbReference type="PROSITE" id="PS00028">
    <property type="entry name" value="ZINC_FINGER_C2H2_1"/>
    <property type="match status" value="1"/>
</dbReference>
<keyword evidence="5" id="KW-1185">Reference proteome</keyword>
<keyword evidence="1" id="KW-0479">Metal-binding</keyword>
<dbReference type="SUPFAM" id="SSF53474">
    <property type="entry name" value="alpha/beta-Hydrolases"/>
    <property type="match status" value="1"/>
</dbReference>
<feature type="domain" description="C2H2-type" evidence="3">
    <location>
        <begin position="223"/>
        <end position="245"/>
    </location>
</feature>
<keyword evidence="1" id="KW-0862">Zinc</keyword>
<feature type="compositionally biased region" description="Low complexity" evidence="2">
    <location>
        <begin position="454"/>
        <end position="467"/>
    </location>
</feature>
<dbReference type="EMBL" id="CAKMRJ010005523">
    <property type="protein sequence ID" value="CAH1445545.1"/>
    <property type="molecule type" value="Genomic_DNA"/>
</dbReference>
<evidence type="ECO:0000313" key="4">
    <source>
        <dbReference type="EMBL" id="CAH1445545.1"/>
    </source>
</evidence>
<evidence type="ECO:0000313" key="5">
    <source>
        <dbReference type="Proteomes" id="UP001157418"/>
    </source>
</evidence>
<feature type="region of interest" description="Disordered" evidence="2">
    <location>
        <begin position="608"/>
        <end position="684"/>
    </location>
</feature>
<organism evidence="4 5">
    <name type="scientific">Lactuca virosa</name>
    <dbReference type="NCBI Taxonomy" id="75947"/>
    <lineage>
        <taxon>Eukaryota</taxon>
        <taxon>Viridiplantae</taxon>
        <taxon>Streptophyta</taxon>
        <taxon>Embryophyta</taxon>
        <taxon>Tracheophyta</taxon>
        <taxon>Spermatophyta</taxon>
        <taxon>Magnoliopsida</taxon>
        <taxon>eudicotyledons</taxon>
        <taxon>Gunneridae</taxon>
        <taxon>Pentapetalae</taxon>
        <taxon>asterids</taxon>
        <taxon>campanulids</taxon>
        <taxon>Asterales</taxon>
        <taxon>Asteraceae</taxon>
        <taxon>Cichorioideae</taxon>
        <taxon>Cichorieae</taxon>
        <taxon>Lactucinae</taxon>
        <taxon>Lactuca</taxon>
    </lineage>
</organism>
<reference evidence="4 5" key="1">
    <citation type="submission" date="2022-01" db="EMBL/GenBank/DDBJ databases">
        <authorList>
            <person name="Xiong W."/>
            <person name="Schranz E."/>
        </authorList>
    </citation>
    <scope>NUCLEOTIDE SEQUENCE [LARGE SCALE GENOMIC DNA]</scope>
</reference>
<comment type="caution">
    <text evidence="4">The sequence shown here is derived from an EMBL/GenBank/DDBJ whole genome shotgun (WGS) entry which is preliminary data.</text>
</comment>
<feature type="compositionally biased region" description="Polar residues" evidence="2">
    <location>
        <begin position="662"/>
        <end position="674"/>
    </location>
</feature>
<accession>A0AAU9P7G6</accession>
<sequence length="803" mass="89969">MGSKRLMLSELELVATMGGWYYHSLFSSWKHSNRRIFGQSICLIYRKFSVVGYSGGSIHTWAALKYIPDRIAGAFMVAPLVNPYEATMTKVETRRTWDKCMQNLGFKWDSLRTHQFHRFSQSYRRLSGDILHLSDLRRSLNSFGLTLMPVAKLLGTSSADAMKAEEGSDSLDTFIKQAVGKEPSFSFSRTGDSPVQWIQLLHALDQQDLPGWPLLAPMKIQMQKCEKCAREFCSPVNYRRHIRVHRRSLKFHKESQKYRDLLGAFWDKLSFDEAKEIMSFKDVNLEEVPGSSIIRNIIANLRKPIFLSLPQIYVKAGSMLVDIIQGRPSTSRLPVSSQELFSILNDASETTFLSAGTAESLQKFVFDGEAGKIGLEIKNLIAATSFLFEQKLVKAWLADKDAEALRCQKLLVEEEEAAQRRQAEILERKKQRKLRQKEQRAKDQSNEVKPDLFETTTPSTETSSSPTCAEVDSFSPDDDDDDDDDVIVQFSNNVEEEEEEDLNVVEPTEHQKVHGNDLHQMVARWQVPKSQKGGRNGFYGSKREQTHNKHREQRTNVVNTSKIWTKKPKPENGGVEVVKSRVQNDATSQSQSQSNNCQLMIGSISVTVRSPGQGQGQGQENGNTEVKKNNVQPGRERSTVKIWRPRHDSRGVSGDSKVKGENGQSQTPPTCQSNDDSDGGNEPEAKLFSLDAAKAFLAQRWKEAISGEHSKLILSLSSSSSSSSREEPPGENNESSSNNNMNNNTNNNSSINNTNNVKVKVKGKFVVKGEKGGGVKTKYIPKQKAGGSSFTSGSSVLISRIHY</sequence>
<evidence type="ECO:0000256" key="1">
    <source>
        <dbReference type="PROSITE-ProRule" id="PRU00042"/>
    </source>
</evidence>
<dbReference type="InterPro" id="IPR013087">
    <property type="entry name" value="Znf_C2H2_type"/>
</dbReference>
<keyword evidence="1" id="KW-0863">Zinc-finger</keyword>
<evidence type="ECO:0000259" key="3">
    <source>
        <dbReference type="PROSITE" id="PS50157"/>
    </source>
</evidence>
<feature type="compositionally biased region" description="Low complexity" evidence="2">
    <location>
        <begin position="730"/>
        <end position="757"/>
    </location>
</feature>
<dbReference type="PROSITE" id="PS50157">
    <property type="entry name" value="ZINC_FINGER_C2H2_2"/>
    <property type="match status" value="1"/>
</dbReference>
<feature type="compositionally biased region" description="Polar residues" evidence="2">
    <location>
        <begin position="620"/>
        <end position="632"/>
    </location>
</feature>
<dbReference type="Proteomes" id="UP001157418">
    <property type="component" value="Unassembled WGS sequence"/>
</dbReference>
<gene>
    <name evidence="4" type="ORF">LVIROSA_LOCUS31301</name>
</gene>
<dbReference type="PANTHER" id="PTHR36055:SF1">
    <property type="entry name" value="C2H2-LIKE ZINC FINGER PROTEIN"/>
    <property type="match status" value="1"/>
</dbReference>
<evidence type="ECO:0000256" key="2">
    <source>
        <dbReference type="SAM" id="MobiDB-lite"/>
    </source>
</evidence>